<evidence type="ECO:0000313" key="3">
    <source>
        <dbReference type="EMBL" id="MBU5485397.1"/>
    </source>
</evidence>
<keyword evidence="1" id="KW-1133">Transmembrane helix</keyword>
<evidence type="ECO:0000259" key="2">
    <source>
        <dbReference type="Pfam" id="PF02517"/>
    </source>
</evidence>
<feature type="transmembrane region" description="Helical" evidence="1">
    <location>
        <begin position="149"/>
        <end position="176"/>
    </location>
</feature>
<sequence>MFWNFWTRKGRNKFLLFIISIIYLALSLFTQNLLPFILVLICIKYIKEEWEDDYYSYGFNLNNFKLLKAIKYSIFSYICTMIIGMIALIIFDSFKISIKEQEVITRMTELPLKRYIINMPIIVIFAPVVEEFIFRWLFFEKIFKDRIGIYISAILTSLIFSMVHFNLMSFPSIFWIGLFNCYLIHKHGYWYAVFNHGFFNSISAFVLLFQKLV</sequence>
<dbReference type="Proteomes" id="UP000726170">
    <property type="component" value="Unassembled WGS sequence"/>
</dbReference>
<feature type="domain" description="CAAX prenyl protease 2/Lysostaphin resistance protein A-like" evidence="2">
    <location>
        <begin position="116"/>
        <end position="201"/>
    </location>
</feature>
<dbReference type="PANTHER" id="PTHR43592">
    <property type="entry name" value="CAAX AMINO TERMINAL PROTEASE"/>
    <property type="match status" value="1"/>
</dbReference>
<dbReference type="EMBL" id="JAHLQF010000003">
    <property type="protein sequence ID" value="MBU5485397.1"/>
    <property type="molecule type" value="Genomic_DNA"/>
</dbReference>
<keyword evidence="1" id="KW-0472">Membrane</keyword>
<name>A0ABS6EJT7_9CLOT</name>
<keyword evidence="3" id="KW-0378">Hydrolase</keyword>
<feature type="transmembrane region" description="Helical" evidence="1">
    <location>
        <begin position="115"/>
        <end position="137"/>
    </location>
</feature>
<comment type="caution">
    <text evidence="3">The sequence shown here is derived from an EMBL/GenBank/DDBJ whole genome shotgun (WGS) entry which is preliminary data.</text>
</comment>
<keyword evidence="4" id="KW-1185">Reference proteome</keyword>
<dbReference type="InterPro" id="IPR003675">
    <property type="entry name" value="Rce1/LyrA-like_dom"/>
</dbReference>
<gene>
    <name evidence="3" type="ORF">KQI86_13825</name>
</gene>
<reference evidence="3 4" key="1">
    <citation type="submission" date="2021-06" db="EMBL/GenBank/DDBJ databases">
        <authorList>
            <person name="Sun Q."/>
            <person name="Li D."/>
        </authorList>
    </citation>
    <scope>NUCLEOTIDE SEQUENCE [LARGE SCALE GENOMIC DNA]</scope>
    <source>
        <strain evidence="3 4">MSJ-11</strain>
    </source>
</reference>
<evidence type="ECO:0000256" key="1">
    <source>
        <dbReference type="SAM" id="Phobius"/>
    </source>
</evidence>
<keyword evidence="1" id="KW-0812">Transmembrane</keyword>
<evidence type="ECO:0000313" key="4">
    <source>
        <dbReference type="Proteomes" id="UP000726170"/>
    </source>
</evidence>
<feature type="transmembrane region" description="Helical" evidence="1">
    <location>
        <begin position="188"/>
        <end position="209"/>
    </location>
</feature>
<dbReference type="Pfam" id="PF02517">
    <property type="entry name" value="Rce1-like"/>
    <property type="match status" value="1"/>
</dbReference>
<feature type="transmembrane region" description="Helical" evidence="1">
    <location>
        <begin position="14"/>
        <end position="46"/>
    </location>
</feature>
<keyword evidence="3" id="KW-0645">Protease</keyword>
<protein>
    <submittedName>
        <fullName evidence="3">CPBP family intramembrane metalloprotease</fullName>
    </submittedName>
</protein>
<keyword evidence="3" id="KW-0482">Metalloprotease</keyword>
<accession>A0ABS6EJT7</accession>
<organism evidence="3 4">
    <name type="scientific">Clostridium mobile</name>
    <dbReference type="NCBI Taxonomy" id="2841512"/>
    <lineage>
        <taxon>Bacteria</taxon>
        <taxon>Bacillati</taxon>
        <taxon>Bacillota</taxon>
        <taxon>Clostridia</taxon>
        <taxon>Eubacteriales</taxon>
        <taxon>Clostridiaceae</taxon>
        <taxon>Clostridium</taxon>
    </lineage>
</organism>
<feature type="transmembrane region" description="Helical" evidence="1">
    <location>
        <begin position="74"/>
        <end position="94"/>
    </location>
</feature>
<proteinExistence type="predicted"/>
<dbReference type="PANTHER" id="PTHR43592:SF15">
    <property type="entry name" value="CAAX AMINO TERMINAL PROTEASE FAMILY PROTEIN"/>
    <property type="match status" value="1"/>
</dbReference>
<dbReference type="GO" id="GO:0008237">
    <property type="term" value="F:metallopeptidase activity"/>
    <property type="evidence" value="ECO:0007669"/>
    <property type="project" value="UniProtKB-KW"/>
</dbReference>